<reference evidence="2 3" key="1">
    <citation type="journal article" date="2018" name="J. Allergy Clin. Immunol.">
        <title>High-quality assembly of Dermatophagoides pteronyssinus genome and transcriptome reveals a wide range of novel allergens.</title>
        <authorList>
            <person name="Liu X.Y."/>
            <person name="Yang K.Y."/>
            <person name="Wang M.Q."/>
            <person name="Kwok J.S."/>
            <person name="Zeng X."/>
            <person name="Yang Z."/>
            <person name="Xiao X.J."/>
            <person name="Lau C.P."/>
            <person name="Li Y."/>
            <person name="Huang Z.M."/>
            <person name="Ba J.G."/>
            <person name="Yim A.K."/>
            <person name="Ouyang C.Y."/>
            <person name="Ngai S.M."/>
            <person name="Chan T.F."/>
            <person name="Leung E.L."/>
            <person name="Liu L."/>
            <person name="Liu Z.G."/>
            <person name="Tsui S.K."/>
        </authorList>
    </citation>
    <scope>NUCLEOTIDE SEQUENCE [LARGE SCALE GENOMIC DNA]</scope>
    <source>
        <strain evidence="2">Derp</strain>
    </source>
</reference>
<keyword evidence="3" id="KW-1185">Reference proteome</keyword>
<comment type="caution">
    <text evidence="2">The sequence shown here is derived from an EMBL/GenBank/DDBJ whole genome shotgun (WGS) entry which is preliminary data.</text>
</comment>
<sequence length="61" mass="6497">MSKWPAQVALCNAVMPSSSSSPSNEASNNNAKGSKLTRRHCQLILSDDPLLPDGDGRSSRL</sequence>
<evidence type="ECO:0000256" key="1">
    <source>
        <dbReference type="SAM" id="MobiDB-lite"/>
    </source>
</evidence>
<proteinExistence type="predicted"/>
<feature type="region of interest" description="Disordered" evidence="1">
    <location>
        <begin position="14"/>
        <end position="61"/>
    </location>
</feature>
<organism evidence="2 3">
    <name type="scientific">Dermatophagoides pteronyssinus</name>
    <name type="common">European house dust mite</name>
    <dbReference type="NCBI Taxonomy" id="6956"/>
    <lineage>
        <taxon>Eukaryota</taxon>
        <taxon>Metazoa</taxon>
        <taxon>Ecdysozoa</taxon>
        <taxon>Arthropoda</taxon>
        <taxon>Chelicerata</taxon>
        <taxon>Arachnida</taxon>
        <taxon>Acari</taxon>
        <taxon>Acariformes</taxon>
        <taxon>Sarcoptiformes</taxon>
        <taxon>Astigmata</taxon>
        <taxon>Psoroptidia</taxon>
        <taxon>Analgoidea</taxon>
        <taxon>Pyroglyphidae</taxon>
        <taxon>Dermatophagoidinae</taxon>
        <taxon>Dermatophagoides</taxon>
    </lineage>
</organism>
<reference evidence="2 3" key="2">
    <citation type="journal article" date="2022" name="Mol. Biol. Evol.">
        <title>Comparative Genomics Reveals Insights into the Divergent Evolution of Astigmatic Mites and Household Pest Adaptations.</title>
        <authorList>
            <person name="Xiong Q."/>
            <person name="Wan A.T."/>
            <person name="Liu X."/>
            <person name="Fung C.S."/>
            <person name="Xiao X."/>
            <person name="Malainual N."/>
            <person name="Hou J."/>
            <person name="Wang L."/>
            <person name="Wang M."/>
            <person name="Yang K.Y."/>
            <person name="Cui Y."/>
            <person name="Leung E.L."/>
            <person name="Nong W."/>
            <person name="Shin S.K."/>
            <person name="Au S.W."/>
            <person name="Jeong K.Y."/>
            <person name="Chew F.T."/>
            <person name="Hui J.H."/>
            <person name="Leung T.F."/>
            <person name="Tungtrongchitr A."/>
            <person name="Zhong N."/>
            <person name="Liu Z."/>
            <person name="Tsui S.K."/>
        </authorList>
    </citation>
    <scope>NUCLEOTIDE SEQUENCE [LARGE SCALE GENOMIC DNA]</scope>
    <source>
        <strain evidence="2">Derp</strain>
    </source>
</reference>
<evidence type="ECO:0000313" key="3">
    <source>
        <dbReference type="Proteomes" id="UP000887458"/>
    </source>
</evidence>
<name>A0ABQ8JMX1_DERPT</name>
<gene>
    <name evidence="2" type="ORF">DERP_005543</name>
</gene>
<dbReference type="Proteomes" id="UP000887458">
    <property type="component" value="Unassembled WGS sequence"/>
</dbReference>
<protein>
    <submittedName>
        <fullName evidence="2">Uncharacterized protein</fullName>
    </submittedName>
</protein>
<evidence type="ECO:0000313" key="2">
    <source>
        <dbReference type="EMBL" id="KAH9423958.1"/>
    </source>
</evidence>
<accession>A0ABQ8JMX1</accession>
<dbReference type="EMBL" id="NJHN03000031">
    <property type="protein sequence ID" value="KAH9423958.1"/>
    <property type="molecule type" value="Genomic_DNA"/>
</dbReference>
<feature type="compositionally biased region" description="Low complexity" evidence="1">
    <location>
        <begin position="16"/>
        <end position="31"/>
    </location>
</feature>